<dbReference type="AlphaFoldDB" id="A0A814K5N8"/>
<evidence type="ECO:0000256" key="1">
    <source>
        <dbReference type="ARBA" id="ARBA00004123"/>
    </source>
</evidence>
<keyword evidence="4" id="KW-0342">GTP-binding</keyword>
<reference evidence="8" key="1">
    <citation type="submission" date="2021-02" db="EMBL/GenBank/DDBJ databases">
        <authorList>
            <person name="Nowell W R."/>
        </authorList>
    </citation>
    <scope>NUCLEOTIDE SEQUENCE</scope>
</reference>
<dbReference type="InterPro" id="IPR023179">
    <property type="entry name" value="GTP-bd_ortho_bundle_sf"/>
</dbReference>
<dbReference type="Pfam" id="PF01926">
    <property type="entry name" value="MMR_HSR1"/>
    <property type="match status" value="1"/>
</dbReference>
<dbReference type="FunFam" id="3.40.50.300:FF:000493">
    <property type="entry name" value="Guanine nucleotide-binding protein-like 3-like protein"/>
    <property type="match status" value="1"/>
</dbReference>
<gene>
    <name evidence="9" type="ORF">FNK824_LOCUS2784</name>
    <name evidence="8" type="ORF">SEV965_LOCUS13112</name>
</gene>
<dbReference type="InterPro" id="IPR027417">
    <property type="entry name" value="P-loop_NTPase"/>
</dbReference>
<keyword evidence="5" id="KW-0539">Nucleus</keyword>
<dbReference type="InterPro" id="IPR030378">
    <property type="entry name" value="G_CP_dom"/>
</dbReference>
<dbReference type="Proteomes" id="UP000663874">
    <property type="component" value="Unassembled WGS sequence"/>
</dbReference>
<evidence type="ECO:0000313" key="10">
    <source>
        <dbReference type="Proteomes" id="UP000663889"/>
    </source>
</evidence>
<name>A0A814K5N8_9BILA</name>
<evidence type="ECO:0000256" key="2">
    <source>
        <dbReference type="ARBA" id="ARBA00022741"/>
    </source>
</evidence>
<organism evidence="8 10">
    <name type="scientific">Rotaria sordida</name>
    <dbReference type="NCBI Taxonomy" id="392033"/>
    <lineage>
        <taxon>Eukaryota</taxon>
        <taxon>Metazoa</taxon>
        <taxon>Spiralia</taxon>
        <taxon>Gnathifera</taxon>
        <taxon>Rotifera</taxon>
        <taxon>Eurotatoria</taxon>
        <taxon>Bdelloidea</taxon>
        <taxon>Philodinida</taxon>
        <taxon>Philodinidae</taxon>
        <taxon>Rotaria</taxon>
    </lineage>
</organism>
<dbReference type="Gene3D" id="1.10.1580.10">
    <property type="match status" value="1"/>
</dbReference>
<dbReference type="GO" id="GO:0005525">
    <property type="term" value="F:GTP binding"/>
    <property type="evidence" value="ECO:0007669"/>
    <property type="project" value="UniProtKB-KW"/>
</dbReference>
<sequence>MSKEARKYSENKKKKPTDIKIPKLTPSKKDLIQITEETKKQFEQERPKSLESMMIDIERRQNKFEHEQISLNEQDQFISDIDDGQEKSRKTFYREFKKVIDASDIIIEVLDARDPLGCRCSQVEEIVLTSGKNKKLILLLNKIDLIPRDNLDKWLKYLRNEFPTVAFRSSTQNQRDRLGHITTSIKACDEHLLKSSNKCIGASTLMNLLSNYCRRNDIKTSITVGIVGFPNVGKSSVINSLKRTQACQTGSTPGLTKQMQTIKLDKLIKLFDSPGIVMSKETNPASLILRNCIRIETIDNPLPAIELLLHRCTKEQMILQYNLSDFQDANDFLSKMAMKMGSLKKGGVPDIHKAAQRVLSDWTNGKLTYFTEPPERTNEIISTELVTQMKEAFDIDVLLNNEDEQLKDLENNLFTEITLSELTSTQTTVETNEEENLSENENSIVAAMDEDDENHRATIKTSDQIHFTVQAMDKTKHLLKKQAIDLADQQHDNEIRRSIYRSNLTRQQEFKKIKKNQKKLEKSTESLGDALNSIIRLTPTTTTNDLVDD</sequence>
<dbReference type="EMBL" id="CAJOBE010000174">
    <property type="protein sequence ID" value="CAF3588186.1"/>
    <property type="molecule type" value="Genomic_DNA"/>
</dbReference>
<proteinExistence type="predicted"/>
<evidence type="ECO:0000313" key="9">
    <source>
        <dbReference type="EMBL" id="CAF3588186.1"/>
    </source>
</evidence>
<keyword evidence="3" id="KW-0175">Coiled coil</keyword>
<dbReference type="InterPro" id="IPR050755">
    <property type="entry name" value="TRAFAC_YlqF/YawG_RiboMat"/>
</dbReference>
<dbReference type="GO" id="GO:0005730">
    <property type="term" value="C:nucleolus"/>
    <property type="evidence" value="ECO:0007669"/>
    <property type="project" value="TreeGrafter"/>
</dbReference>
<dbReference type="Proteomes" id="UP000663889">
    <property type="component" value="Unassembled WGS sequence"/>
</dbReference>
<keyword evidence="2" id="KW-0547">Nucleotide-binding</keyword>
<dbReference type="InterPro" id="IPR006073">
    <property type="entry name" value="GTP-bd"/>
</dbReference>
<dbReference type="PANTHER" id="PTHR11089:SF30">
    <property type="entry name" value="GUANINE NUCLEOTIDE-BINDING PROTEIN-LIKE 3 HOMOLOG"/>
    <property type="match status" value="1"/>
</dbReference>
<feature type="domain" description="CP-type G" evidence="7">
    <location>
        <begin position="93"/>
        <end position="279"/>
    </location>
</feature>
<dbReference type="SUPFAM" id="SSF52540">
    <property type="entry name" value="P-loop containing nucleoside triphosphate hydrolases"/>
    <property type="match status" value="1"/>
</dbReference>
<feature type="region of interest" description="Disordered" evidence="6">
    <location>
        <begin position="1"/>
        <end position="22"/>
    </location>
</feature>
<accession>A0A814K5N8</accession>
<dbReference type="PRINTS" id="PR00326">
    <property type="entry name" value="GTP1OBG"/>
</dbReference>
<dbReference type="FunFam" id="1.10.1580.10:FF:000002">
    <property type="entry name" value="Guanine nucleotide-binding protein-like 3 (nucleolar)-like"/>
    <property type="match status" value="1"/>
</dbReference>
<dbReference type="CDD" id="cd04178">
    <property type="entry name" value="Nucleostemin_like"/>
    <property type="match status" value="1"/>
</dbReference>
<evidence type="ECO:0000256" key="4">
    <source>
        <dbReference type="ARBA" id="ARBA00023134"/>
    </source>
</evidence>
<comment type="subcellular location">
    <subcellularLocation>
        <location evidence="1">Nucleus</location>
    </subcellularLocation>
</comment>
<comment type="caution">
    <text evidence="8">The sequence shown here is derived from an EMBL/GenBank/DDBJ whole genome shotgun (WGS) entry which is preliminary data.</text>
</comment>
<evidence type="ECO:0000256" key="3">
    <source>
        <dbReference type="ARBA" id="ARBA00023054"/>
    </source>
</evidence>
<evidence type="ECO:0000256" key="6">
    <source>
        <dbReference type="SAM" id="MobiDB-lite"/>
    </source>
</evidence>
<evidence type="ECO:0000313" key="8">
    <source>
        <dbReference type="EMBL" id="CAF1046520.1"/>
    </source>
</evidence>
<dbReference type="EMBL" id="CAJNOU010000612">
    <property type="protein sequence ID" value="CAF1046520.1"/>
    <property type="molecule type" value="Genomic_DNA"/>
</dbReference>
<evidence type="ECO:0000256" key="5">
    <source>
        <dbReference type="ARBA" id="ARBA00023242"/>
    </source>
</evidence>
<dbReference type="PROSITE" id="PS51721">
    <property type="entry name" value="G_CP"/>
    <property type="match status" value="1"/>
</dbReference>
<protein>
    <recommendedName>
        <fullName evidence="7">CP-type G domain-containing protein</fullName>
    </recommendedName>
</protein>
<evidence type="ECO:0000259" key="7">
    <source>
        <dbReference type="PROSITE" id="PS51721"/>
    </source>
</evidence>
<dbReference type="Gene3D" id="3.40.50.300">
    <property type="entry name" value="P-loop containing nucleotide triphosphate hydrolases"/>
    <property type="match status" value="1"/>
</dbReference>
<dbReference type="PANTHER" id="PTHR11089">
    <property type="entry name" value="GTP-BINDING PROTEIN-RELATED"/>
    <property type="match status" value="1"/>
</dbReference>